<dbReference type="PROSITE" id="PS51257">
    <property type="entry name" value="PROKAR_LIPOPROTEIN"/>
    <property type="match status" value="1"/>
</dbReference>
<organism evidence="1 2">
    <name type="scientific">Anaerocolumna cellulosilytica</name>
    <dbReference type="NCBI Taxonomy" id="433286"/>
    <lineage>
        <taxon>Bacteria</taxon>
        <taxon>Bacillati</taxon>
        <taxon>Bacillota</taxon>
        <taxon>Clostridia</taxon>
        <taxon>Lachnospirales</taxon>
        <taxon>Lachnospiraceae</taxon>
        <taxon>Anaerocolumna</taxon>
    </lineage>
</organism>
<evidence type="ECO:0000313" key="1">
    <source>
        <dbReference type="EMBL" id="BCJ93970.1"/>
    </source>
</evidence>
<dbReference type="InterPro" id="IPR050490">
    <property type="entry name" value="Bact_solute-bd_prot1"/>
</dbReference>
<dbReference type="Proteomes" id="UP000515561">
    <property type="component" value="Chromosome"/>
</dbReference>
<dbReference type="PANTHER" id="PTHR43649:SF12">
    <property type="entry name" value="DIACETYLCHITOBIOSE BINDING PROTEIN DASA"/>
    <property type="match status" value="1"/>
</dbReference>
<proteinExistence type="predicted"/>
<reference evidence="1 2" key="1">
    <citation type="journal article" date="2016" name="Int. J. Syst. Evol. Microbiol.">
        <title>Descriptions of Anaerotaenia torta gen. nov., sp. nov. and Anaerocolumna cellulosilytica gen. nov., sp. nov. isolated from a methanogenic reactor of cattle waste.</title>
        <authorList>
            <person name="Uek A."/>
            <person name="Ohtaki Y."/>
            <person name="Kaku N."/>
            <person name="Ueki K."/>
        </authorList>
    </citation>
    <scope>NUCLEOTIDE SEQUENCE [LARGE SCALE GENOMIC DNA]</scope>
    <source>
        <strain evidence="1 2">SN021</strain>
    </source>
</reference>
<sequence>MKKVITALMVIVLVSALFTGCGGKVKESSTDNGNASVGNTSNDQIKEFTAFFDRQGIELNKENTIQQLIAEKIGAKCKETWLTGQSAEEAVGMLIASDEYPDFINWTPELQDAGALVAIDEQLDKYPNIKNFWSESQWNSLKQEDGHIYSIPQFGNINEKLMDTQQNGEAFWIQTRVLKWAGYPEIESLDQLFDLLNRYYEANPTMPDGSSVIPFEILAYDWYYFCLENPPQFLDGWPNNGRCIVDPKTFEVIDYNTTPTAERYFKKLNEEYRKGIIDPEFMTMSHDQFLEKISSGRVLCMVEQYWDFRTAEDSIKAQNLEGCTYIPLGITIEPGMKEMYFTANEAAVLSGGLSITKSCEDVEGALQFVNDLLDPEIITLRSWGIEGVDYLVDDDGLYYRTKEMRDNAVKSEYKASHLSTYSYFPNFIGMNPDGKNAMTPETQPSEFFNGLKPEVQECLQAYGAETYVDMLDYNEIDGQEEPWYPIHSFVGEMTTQTPGGLAWTRMEETKHEYLTQVVIAEDFDAAWDQYMKAYQSCKPEDFLAEVQEAVYHRIELVQGRNVRPAK</sequence>
<dbReference type="PANTHER" id="PTHR43649">
    <property type="entry name" value="ARABINOSE-BINDING PROTEIN-RELATED"/>
    <property type="match status" value="1"/>
</dbReference>
<dbReference type="EMBL" id="AP023367">
    <property type="protein sequence ID" value="BCJ93970.1"/>
    <property type="molecule type" value="Genomic_DNA"/>
</dbReference>
<accession>A0A6S6R3N1</accession>
<dbReference type="SUPFAM" id="SSF53850">
    <property type="entry name" value="Periplasmic binding protein-like II"/>
    <property type="match status" value="1"/>
</dbReference>
<dbReference type="RefSeq" id="WP_243167907.1">
    <property type="nucleotide sequence ID" value="NZ_AP023367.1"/>
</dbReference>
<protein>
    <submittedName>
        <fullName evidence="1">ABC transporter substrate-binding protein</fullName>
    </submittedName>
</protein>
<gene>
    <name evidence="1" type="ORF">acsn021_15390</name>
</gene>
<dbReference type="KEGG" id="acel:acsn021_15390"/>
<evidence type="ECO:0000313" key="2">
    <source>
        <dbReference type="Proteomes" id="UP000515561"/>
    </source>
</evidence>
<keyword evidence="2" id="KW-1185">Reference proteome</keyword>
<dbReference type="AlphaFoldDB" id="A0A6S6R3N1"/>
<dbReference type="Gene3D" id="3.40.190.10">
    <property type="entry name" value="Periplasmic binding protein-like II"/>
    <property type="match status" value="2"/>
</dbReference>
<name>A0A6S6R3N1_9FIRM</name>